<gene>
    <name evidence="5" type="primary">tsf</name>
    <name evidence="7" type="ORF">SAMN06275492_101328</name>
</gene>
<evidence type="ECO:0000256" key="1">
    <source>
        <dbReference type="ARBA" id="ARBA00005532"/>
    </source>
</evidence>
<dbReference type="STRING" id="561720.SAMN06275492_101328"/>
<comment type="similarity">
    <text evidence="1 5">Belongs to the EF-Ts family.</text>
</comment>
<dbReference type="GO" id="GO:0005737">
    <property type="term" value="C:cytoplasm"/>
    <property type="evidence" value="ECO:0007669"/>
    <property type="project" value="UniProtKB-SubCell"/>
</dbReference>
<dbReference type="Gene3D" id="1.10.8.10">
    <property type="entry name" value="DNA helicase RuvA subunit, C-terminal domain"/>
    <property type="match status" value="1"/>
</dbReference>
<evidence type="ECO:0000256" key="5">
    <source>
        <dbReference type="HAMAP-Rule" id="MF_00050"/>
    </source>
</evidence>
<name>A0A1X7ICD8_9BACT</name>
<proteinExistence type="inferred from homology"/>
<dbReference type="AlphaFoldDB" id="A0A1X7ICD8"/>
<dbReference type="Pfam" id="PF00889">
    <property type="entry name" value="EF_TS"/>
    <property type="match status" value="1"/>
</dbReference>
<dbReference type="PANTHER" id="PTHR11741:SF0">
    <property type="entry name" value="ELONGATION FACTOR TS, MITOCHONDRIAL"/>
    <property type="match status" value="1"/>
</dbReference>
<dbReference type="InterPro" id="IPR036402">
    <property type="entry name" value="EF-Ts_dimer_sf"/>
</dbReference>
<dbReference type="InterPro" id="IPR001816">
    <property type="entry name" value="Transl_elong_EFTs/EF1B"/>
</dbReference>
<dbReference type="RefSeq" id="WP_085543601.1">
    <property type="nucleotide sequence ID" value="NZ_FXBB01000001.1"/>
</dbReference>
<evidence type="ECO:0000256" key="2">
    <source>
        <dbReference type="ARBA" id="ARBA00016956"/>
    </source>
</evidence>
<protein>
    <recommendedName>
        <fullName evidence="2 5">Elongation factor Ts</fullName>
        <shortName evidence="5">EF-Ts</shortName>
    </recommendedName>
</protein>
<dbReference type="NCBIfam" id="TIGR00116">
    <property type="entry name" value="tsf"/>
    <property type="match status" value="1"/>
</dbReference>
<dbReference type="Gene3D" id="1.10.286.20">
    <property type="match status" value="1"/>
</dbReference>
<dbReference type="InterPro" id="IPR014039">
    <property type="entry name" value="Transl_elong_EFTs/EF1B_dimer"/>
</dbReference>
<evidence type="ECO:0000256" key="4">
    <source>
        <dbReference type="ARBA" id="ARBA00022917"/>
    </source>
</evidence>
<dbReference type="GO" id="GO:0003746">
    <property type="term" value="F:translation elongation factor activity"/>
    <property type="evidence" value="ECO:0007669"/>
    <property type="project" value="UniProtKB-UniRule"/>
</dbReference>
<dbReference type="SUPFAM" id="SSF46934">
    <property type="entry name" value="UBA-like"/>
    <property type="match status" value="1"/>
</dbReference>
<feature type="domain" description="Translation elongation factor EFTs/EF1B dimerisation" evidence="6">
    <location>
        <begin position="33"/>
        <end position="197"/>
    </location>
</feature>
<comment type="function">
    <text evidence="5">Associates with the EF-Tu.GDP complex and induces the exchange of GDP to GTP. It remains bound to the aminoacyl-tRNA.EF-Tu.GTP complex up to the GTP hydrolysis stage on the ribosome.</text>
</comment>
<accession>A0A1X7ICD8</accession>
<evidence type="ECO:0000256" key="3">
    <source>
        <dbReference type="ARBA" id="ARBA00022768"/>
    </source>
</evidence>
<dbReference type="FunFam" id="1.10.286.20:FF:000001">
    <property type="entry name" value="Elongation factor Ts"/>
    <property type="match status" value="1"/>
</dbReference>
<reference evidence="8" key="1">
    <citation type="submission" date="2017-04" db="EMBL/GenBank/DDBJ databases">
        <authorList>
            <person name="Varghese N."/>
            <person name="Submissions S."/>
        </authorList>
    </citation>
    <scope>NUCLEOTIDE SEQUENCE [LARGE SCALE GENOMIC DNA]</scope>
    <source>
        <strain evidence="8">USBA 82</strain>
    </source>
</reference>
<dbReference type="InterPro" id="IPR018101">
    <property type="entry name" value="Transl_elong_Ts_CS"/>
</dbReference>
<keyword evidence="3 5" id="KW-0251">Elongation factor</keyword>
<dbReference type="OrthoDB" id="9808348at2"/>
<evidence type="ECO:0000259" key="6">
    <source>
        <dbReference type="Pfam" id="PF00889"/>
    </source>
</evidence>
<dbReference type="CDD" id="cd14275">
    <property type="entry name" value="UBA_EF-Ts"/>
    <property type="match status" value="1"/>
</dbReference>
<keyword evidence="4 5" id="KW-0648">Protein biosynthesis</keyword>
<sequence length="197" mass="22011">MAISASDVKDLRERTGCGMMDCKKALVECEGNMEKAVDLLREKGLAKAAKKADRAAKEGRVFSYIHTTGKIGVLLELDCETDFVAKTDEFQLLGHEISMHIAAAAPLYVSPDDVPADELEREKEVYRQQALQDGKPESMLDKIAEGRVRKFYETICLLEQPWVKDGDKKIGDLLMDAVAKLGENMVIRRFARFTIGE</sequence>
<dbReference type="PANTHER" id="PTHR11741">
    <property type="entry name" value="ELONGATION FACTOR TS"/>
    <property type="match status" value="1"/>
</dbReference>
<dbReference type="Gene3D" id="3.30.479.20">
    <property type="entry name" value="Elongation factor Ts, dimerisation domain"/>
    <property type="match status" value="1"/>
</dbReference>
<evidence type="ECO:0000313" key="8">
    <source>
        <dbReference type="Proteomes" id="UP000193355"/>
    </source>
</evidence>
<comment type="subcellular location">
    <subcellularLocation>
        <location evidence="5">Cytoplasm</location>
    </subcellularLocation>
</comment>
<evidence type="ECO:0000313" key="7">
    <source>
        <dbReference type="EMBL" id="SMG12306.1"/>
    </source>
</evidence>
<feature type="region of interest" description="Involved in Mg(2+) ion dislocation from EF-Tu" evidence="5">
    <location>
        <begin position="81"/>
        <end position="84"/>
    </location>
</feature>
<keyword evidence="8" id="KW-1185">Reference proteome</keyword>
<dbReference type="HAMAP" id="MF_00050">
    <property type="entry name" value="EF_Ts"/>
    <property type="match status" value="1"/>
</dbReference>
<dbReference type="SUPFAM" id="SSF54713">
    <property type="entry name" value="Elongation factor Ts (EF-Ts), dimerisation domain"/>
    <property type="match status" value="1"/>
</dbReference>
<dbReference type="FunFam" id="1.10.8.10:FF:000001">
    <property type="entry name" value="Elongation factor Ts"/>
    <property type="match status" value="1"/>
</dbReference>
<keyword evidence="5" id="KW-0963">Cytoplasm</keyword>
<organism evidence="7 8">
    <name type="scientific">Dethiosulfovibrio salsuginis</name>
    <dbReference type="NCBI Taxonomy" id="561720"/>
    <lineage>
        <taxon>Bacteria</taxon>
        <taxon>Thermotogati</taxon>
        <taxon>Synergistota</taxon>
        <taxon>Synergistia</taxon>
        <taxon>Synergistales</taxon>
        <taxon>Dethiosulfovibrionaceae</taxon>
        <taxon>Dethiosulfovibrio</taxon>
    </lineage>
</organism>
<dbReference type="InterPro" id="IPR009060">
    <property type="entry name" value="UBA-like_sf"/>
</dbReference>
<dbReference type="EMBL" id="FXBB01000001">
    <property type="protein sequence ID" value="SMG12306.1"/>
    <property type="molecule type" value="Genomic_DNA"/>
</dbReference>
<dbReference type="Proteomes" id="UP000193355">
    <property type="component" value="Unassembled WGS sequence"/>
</dbReference>
<dbReference type="PROSITE" id="PS01126">
    <property type="entry name" value="EF_TS_1"/>
    <property type="match status" value="1"/>
</dbReference>